<name>A0A3B1C7N1_9ZZZZ</name>
<sequence>PEAGVKPDGNGGAMKKSPLAASLMEMKDLSPVGACPDCGSGLQPVDGCLLCNSCGYSKC</sequence>
<protein>
    <submittedName>
        <fullName evidence="1">Uncharacterized protein</fullName>
    </submittedName>
</protein>
<reference evidence="1" key="1">
    <citation type="submission" date="2018-06" db="EMBL/GenBank/DDBJ databases">
        <authorList>
            <person name="Zhirakovskaya E."/>
        </authorList>
    </citation>
    <scope>NUCLEOTIDE SEQUENCE</scope>
</reference>
<dbReference type="EMBL" id="UOGB01000185">
    <property type="protein sequence ID" value="VAX20673.1"/>
    <property type="molecule type" value="Genomic_DNA"/>
</dbReference>
<feature type="non-terminal residue" evidence="1">
    <location>
        <position position="1"/>
    </location>
</feature>
<proteinExistence type="predicted"/>
<dbReference type="AlphaFoldDB" id="A0A3B1C7N1"/>
<evidence type="ECO:0000313" key="1">
    <source>
        <dbReference type="EMBL" id="VAX20673.1"/>
    </source>
</evidence>
<accession>A0A3B1C7N1</accession>
<gene>
    <name evidence="1" type="ORF">MNBD_NITROSPINAE03-171</name>
</gene>
<organism evidence="1">
    <name type="scientific">hydrothermal vent metagenome</name>
    <dbReference type="NCBI Taxonomy" id="652676"/>
    <lineage>
        <taxon>unclassified sequences</taxon>
        <taxon>metagenomes</taxon>
        <taxon>ecological metagenomes</taxon>
    </lineage>
</organism>